<sequence length="231" mass="26437">MSASSAGKKRKFSDESDAELEASSFKSGEQQSTVLQWNAPTLQENGIFYAVEPVGIQVIWDTLKKDRYVQVVENPSVTGLFMAIMKKCLDFSIEIDSVFQNQDLESAWKWYDNRQIELDECMNLVTNLCWRPIDHVQEQCSISPLCSSDNQLCSGLLHIWLGHALEFLRSTKDLMMLVAEATDTHIKDNEKRNRKGKQSVSDSALADSFVPIAEYREIIMRYTRLLFLEPK</sequence>
<dbReference type="EMBL" id="VSWD01000011">
    <property type="protein sequence ID" value="KAK3087991.1"/>
    <property type="molecule type" value="Genomic_DNA"/>
</dbReference>
<comment type="caution">
    <text evidence="2">The sequence shown here is derived from an EMBL/GenBank/DDBJ whole genome shotgun (WGS) entry which is preliminary data.</text>
</comment>
<keyword evidence="3" id="KW-1185">Reference proteome</keyword>
<evidence type="ECO:0000313" key="2">
    <source>
        <dbReference type="EMBL" id="KAK3087991.1"/>
    </source>
</evidence>
<accession>A0AA88XMB8</accession>
<dbReference type="Proteomes" id="UP001186944">
    <property type="component" value="Unassembled WGS sequence"/>
</dbReference>
<gene>
    <name evidence="2" type="ORF">FSP39_013164</name>
</gene>
<evidence type="ECO:0000256" key="1">
    <source>
        <dbReference type="SAM" id="MobiDB-lite"/>
    </source>
</evidence>
<evidence type="ECO:0000313" key="3">
    <source>
        <dbReference type="Proteomes" id="UP001186944"/>
    </source>
</evidence>
<organism evidence="2 3">
    <name type="scientific">Pinctada imbricata</name>
    <name type="common">Atlantic pearl-oyster</name>
    <name type="synonym">Pinctada martensii</name>
    <dbReference type="NCBI Taxonomy" id="66713"/>
    <lineage>
        <taxon>Eukaryota</taxon>
        <taxon>Metazoa</taxon>
        <taxon>Spiralia</taxon>
        <taxon>Lophotrochozoa</taxon>
        <taxon>Mollusca</taxon>
        <taxon>Bivalvia</taxon>
        <taxon>Autobranchia</taxon>
        <taxon>Pteriomorphia</taxon>
        <taxon>Pterioida</taxon>
        <taxon>Pterioidea</taxon>
        <taxon>Pteriidae</taxon>
        <taxon>Pinctada</taxon>
    </lineage>
</organism>
<dbReference type="AlphaFoldDB" id="A0AA88XMB8"/>
<name>A0AA88XMB8_PINIB</name>
<reference evidence="2" key="1">
    <citation type="submission" date="2019-08" db="EMBL/GenBank/DDBJ databases">
        <title>The improved chromosome-level genome for the pearl oyster Pinctada fucata martensii using PacBio sequencing and Hi-C.</title>
        <authorList>
            <person name="Zheng Z."/>
        </authorList>
    </citation>
    <scope>NUCLEOTIDE SEQUENCE</scope>
    <source>
        <strain evidence="2">ZZ-2019</strain>
        <tissue evidence="2">Adductor muscle</tissue>
    </source>
</reference>
<proteinExistence type="predicted"/>
<feature type="region of interest" description="Disordered" evidence="1">
    <location>
        <begin position="1"/>
        <end position="25"/>
    </location>
</feature>
<protein>
    <submittedName>
        <fullName evidence="2">Uncharacterized protein</fullName>
    </submittedName>
</protein>